<dbReference type="InterPro" id="IPR036397">
    <property type="entry name" value="RNaseH_sf"/>
</dbReference>
<accession>A0ABU6SSF9</accession>
<dbReference type="EMBL" id="JASCZI010061457">
    <property type="protein sequence ID" value="MED6138753.1"/>
    <property type="molecule type" value="Genomic_DNA"/>
</dbReference>
<name>A0ABU6SSF9_9FABA</name>
<dbReference type="Pfam" id="PF13456">
    <property type="entry name" value="RVT_3"/>
    <property type="match status" value="1"/>
</dbReference>
<dbReference type="SUPFAM" id="SSF53098">
    <property type="entry name" value="Ribonuclease H-like"/>
    <property type="match status" value="1"/>
</dbReference>
<dbReference type="InterPro" id="IPR012337">
    <property type="entry name" value="RNaseH-like_sf"/>
</dbReference>
<evidence type="ECO:0000259" key="1">
    <source>
        <dbReference type="Pfam" id="PF13456"/>
    </source>
</evidence>
<dbReference type="InterPro" id="IPR053151">
    <property type="entry name" value="RNase_H-like"/>
</dbReference>
<evidence type="ECO:0000313" key="3">
    <source>
        <dbReference type="Proteomes" id="UP001341840"/>
    </source>
</evidence>
<feature type="domain" description="RNase H type-1" evidence="1">
    <location>
        <begin position="7"/>
        <end position="117"/>
    </location>
</feature>
<protein>
    <recommendedName>
        <fullName evidence="1">RNase H type-1 domain-containing protein</fullName>
    </recommendedName>
</protein>
<reference evidence="2 3" key="1">
    <citation type="journal article" date="2023" name="Plants (Basel)">
        <title>Bridging the Gap: Combining Genomics and Transcriptomics Approaches to Understand Stylosanthes scabra, an Orphan Legume from the Brazilian Caatinga.</title>
        <authorList>
            <person name="Ferreira-Neto J.R.C."/>
            <person name="da Silva M.D."/>
            <person name="Binneck E."/>
            <person name="de Melo N.F."/>
            <person name="da Silva R.H."/>
            <person name="de Melo A.L.T.M."/>
            <person name="Pandolfi V."/>
            <person name="Bustamante F.O."/>
            <person name="Brasileiro-Vidal A.C."/>
            <person name="Benko-Iseppon A.M."/>
        </authorList>
    </citation>
    <scope>NUCLEOTIDE SEQUENCE [LARGE SCALE GENOMIC DNA]</scope>
    <source>
        <tissue evidence="2">Leaves</tissue>
    </source>
</reference>
<dbReference type="InterPro" id="IPR002156">
    <property type="entry name" value="RNaseH_domain"/>
</dbReference>
<organism evidence="2 3">
    <name type="scientific">Stylosanthes scabra</name>
    <dbReference type="NCBI Taxonomy" id="79078"/>
    <lineage>
        <taxon>Eukaryota</taxon>
        <taxon>Viridiplantae</taxon>
        <taxon>Streptophyta</taxon>
        <taxon>Embryophyta</taxon>
        <taxon>Tracheophyta</taxon>
        <taxon>Spermatophyta</taxon>
        <taxon>Magnoliopsida</taxon>
        <taxon>eudicotyledons</taxon>
        <taxon>Gunneridae</taxon>
        <taxon>Pentapetalae</taxon>
        <taxon>rosids</taxon>
        <taxon>fabids</taxon>
        <taxon>Fabales</taxon>
        <taxon>Fabaceae</taxon>
        <taxon>Papilionoideae</taxon>
        <taxon>50 kb inversion clade</taxon>
        <taxon>dalbergioids sensu lato</taxon>
        <taxon>Dalbergieae</taxon>
        <taxon>Pterocarpus clade</taxon>
        <taxon>Stylosanthes</taxon>
    </lineage>
</organism>
<dbReference type="CDD" id="cd06222">
    <property type="entry name" value="RNase_H_like"/>
    <property type="match status" value="1"/>
</dbReference>
<dbReference type="Proteomes" id="UP001341840">
    <property type="component" value="Unassembled WGS sequence"/>
</dbReference>
<dbReference type="InterPro" id="IPR044730">
    <property type="entry name" value="RNase_H-like_dom_plant"/>
</dbReference>
<dbReference type="PANTHER" id="PTHR47723:SF13">
    <property type="entry name" value="PUTATIVE-RELATED"/>
    <property type="match status" value="1"/>
</dbReference>
<evidence type="ECO:0000313" key="2">
    <source>
        <dbReference type="EMBL" id="MED6138753.1"/>
    </source>
</evidence>
<dbReference type="Gene3D" id="3.30.420.10">
    <property type="entry name" value="Ribonuclease H-like superfamily/Ribonuclease H"/>
    <property type="match status" value="1"/>
</dbReference>
<proteinExistence type="predicted"/>
<keyword evidence="3" id="KW-1185">Reference proteome</keyword>
<gene>
    <name evidence="2" type="ORF">PIB30_077457</name>
</gene>
<comment type="caution">
    <text evidence="2">The sequence shown here is derived from an EMBL/GenBank/DDBJ whole genome shotgun (WGS) entry which is preliminary data.</text>
</comment>
<dbReference type="PANTHER" id="PTHR47723">
    <property type="entry name" value="OS05G0353850 PROTEIN"/>
    <property type="match status" value="1"/>
</dbReference>
<sequence>MANGHFAGFGCVIRNAHGMCMRGCLGSAVENTILRCELLDIWHELVLAWENGCRQVICETDSIEAFSLINNGHASPASDHFDLVSKIIDVLHRRWFVCVTLIQRSANNVANHLVKYAAHLQLSYREWSEPWTELLAQIRQDNALVPF</sequence>